<gene>
    <name evidence="3" type="ORF">JAAARDRAFT_118022</name>
</gene>
<dbReference type="STRING" id="933084.A0A067QQ73"/>
<evidence type="ECO:0000256" key="1">
    <source>
        <dbReference type="SAM" id="MobiDB-lite"/>
    </source>
</evidence>
<keyword evidence="4" id="KW-1185">Reference proteome</keyword>
<dbReference type="HOGENOM" id="CLU_1175568_0_0_1"/>
<dbReference type="Pfam" id="PF20149">
    <property type="entry name" value="DUF6532"/>
    <property type="match status" value="1"/>
</dbReference>
<dbReference type="InParanoid" id="A0A067QQ73"/>
<accession>A0A067QQ73</accession>
<feature type="domain" description="DUF6532" evidence="2">
    <location>
        <begin position="120"/>
        <end position="225"/>
    </location>
</feature>
<dbReference type="OrthoDB" id="3257342at2759"/>
<evidence type="ECO:0000313" key="4">
    <source>
        <dbReference type="Proteomes" id="UP000027265"/>
    </source>
</evidence>
<organism evidence="3 4">
    <name type="scientific">Jaapia argillacea MUCL 33604</name>
    <dbReference type="NCBI Taxonomy" id="933084"/>
    <lineage>
        <taxon>Eukaryota</taxon>
        <taxon>Fungi</taxon>
        <taxon>Dikarya</taxon>
        <taxon>Basidiomycota</taxon>
        <taxon>Agaricomycotina</taxon>
        <taxon>Agaricomycetes</taxon>
        <taxon>Agaricomycetidae</taxon>
        <taxon>Jaapiales</taxon>
        <taxon>Jaapiaceae</taxon>
        <taxon>Jaapia</taxon>
    </lineage>
</organism>
<feature type="compositionally biased region" description="Basic and acidic residues" evidence="1">
    <location>
        <begin position="95"/>
        <end position="104"/>
    </location>
</feature>
<name>A0A067QQ73_9AGAM</name>
<dbReference type="AlphaFoldDB" id="A0A067QQ73"/>
<feature type="region of interest" description="Disordered" evidence="1">
    <location>
        <begin position="23"/>
        <end position="104"/>
    </location>
</feature>
<dbReference type="EMBL" id="KL197709">
    <property type="protein sequence ID" value="KDQ64796.1"/>
    <property type="molecule type" value="Genomic_DNA"/>
</dbReference>
<sequence length="236" mass="26128">MAFVSASPSPVYSALHSRNTNIHGNHPFDEYRAADSPHLHPQDSHSKPHLLQSYPGGSTPPIHSRQPTRSTVPARHPHPPTPGESTTRVTKKSKHTGEGSRGRIRTHDYAQLECQIFDCAKGHYCCLISTDYPYPGATEAAKWASDSWRRACRDKGIIIEFDEELRTLITARGSQVCGKLKTLARPLVESAYNLSAAADDDGISCNRNKILALKGHLLYAYKVSQAQLPSCFNHIY</sequence>
<dbReference type="InterPro" id="IPR045341">
    <property type="entry name" value="DUF6532"/>
</dbReference>
<evidence type="ECO:0000259" key="2">
    <source>
        <dbReference type="Pfam" id="PF20149"/>
    </source>
</evidence>
<evidence type="ECO:0000313" key="3">
    <source>
        <dbReference type="EMBL" id="KDQ64796.1"/>
    </source>
</evidence>
<protein>
    <recommendedName>
        <fullName evidence="2">DUF6532 domain-containing protein</fullName>
    </recommendedName>
</protein>
<dbReference type="Proteomes" id="UP000027265">
    <property type="component" value="Unassembled WGS sequence"/>
</dbReference>
<proteinExistence type="predicted"/>
<feature type="compositionally biased region" description="Basic and acidic residues" evidence="1">
    <location>
        <begin position="26"/>
        <end position="46"/>
    </location>
</feature>
<reference evidence="4" key="1">
    <citation type="journal article" date="2014" name="Proc. Natl. Acad. Sci. U.S.A.">
        <title>Extensive sampling of basidiomycete genomes demonstrates inadequacy of the white-rot/brown-rot paradigm for wood decay fungi.</title>
        <authorList>
            <person name="Riley R."/>
            <person name="Salamov A.A."/>
            <person name="Brown D.W."/>
            <person name="Nagy L.G."/>
            <person name="Floudas D."/>
            <person name="Held B.W."/>
            <person name="Levasseur A."/>
            <person name="Lombard V."/>
            <person name="Morin E."/>
            <person name="Otillar R."/>
            <person name="Lindquist E.A."/>
            <person name="Sun H."/>
            <person name="LaButti K.M."/>
            <person name="Schmutz J."/>
            <person name="Jabbour D."/>
            <person name="Luo H."/>
            <person name="Baker S.E."/>
            <person name="Pisabarro A.G."/>
            <person name="Walton J.D."/>
            <person name="Blanchette R.A."/>
            <person name="Henrissat B."/>
            <person name="Martin F."/>
            <person name="Cullen D."/>
            <person name="Hibbett D.S."/>
            <person name="Grigoriev I.V."/>
        </authorList>
    </citation>
    <scope>NUCLEOTIDE SEQUENCE [LARGE SCALE GENOMIC DNA]</scope>
    <source>
        <strain evidence="4">MUCL 33604</strain>
    </source>
</reference>